<gene>
    <name evidence="4" type="ORF">J3Q64DRAFT_1821371</name>
</gene>
<dbReference type="PROSITE" id="PS50297">
    <property type="entry name" value="ANK_REP_REGION"/>
    <property type="match status" value="2"/>
</dbReference>
<dbReference type="Gene3D" id="1.25.40.20">
    <property type="entry name" value="Ankyrin repeat-containing domain"/>
    <property type="match status" value="1"/>
</dbReference>
<reference evidence="4 5" key="1">
    <citation type="submission" date="2024-04" db="EMBL/GenBank/DDBJ databases">
        <title>Symmetric and asymmetric DNA N6-adenine methylation regulates different biological responses in Mucorales.</title>
        <authorList>
            <consortium name="Lawrence Berkeley National Laboratory"/>
            <person name="Lax C."/>
            <person name="Mondo S.J."/>
            <person name="Osorio-Concepcion M."/>
            <person name="Muszewska A."/>
            <person name="Corrochano-Luque M."/>
            <person name="Gutierrez G."/>
            <person name="Riley R."/>
            <person name="Lipzen A."/>
            <person name="Guo J."/>
            <person name="Hundley H."/>
            <person name="Amirebrahimi M."/>
            <person name="Ng V."/>
            <person name="Lorenzo-Gutierrez D."/>
            <person name="Binder U."/>
            <person name="Yang J."/>
            <person name="Song Y."/>
            <person name="Canovas D."/>
            <person name="Navarro E."/>
            <person name="Freitag M."/>
            <person name="Gabaldon T."/>
            <person name="Grigoriev I.V."/>
            <person name="Corrochano L.M."/>
            <person name="Nicolas F.E."/>
            <person name="Garre V."/>
        </authorList>
    </citation>
    <scope>NUCLEOTIDE SEQUENCE [LARGE SCALE GENOMIC DNA]</scope>
    <source>
        <strain evidence="4 5">L51</strain>
    </source>
</reference>
<feature type="compositionally biased region" description="Acidic residues" evidence="2">
    <location>
        <begin position="342"/>
        <end position="362"/>
    </location>
</feature>
<dbReference type="Proteomes" id="UP001448207">
    <property type="component" value="Unassembled WGS sequence"/>
</dbReference>
<protein>
    <recommendedName>
        <fullName evidence="3">Dilute domain-containing protein</fullName>
    </recommendedName>
</protein>
<dbReference type="PROSITE" id="PS50088">
    <property type="entry name" value="ANK_REPEAT"/>
    <property type="match status" value="2"/>
</dbReference>
<evidence type="ECO:0000313" key="5">
    <source>
        <dbReference type="Proteomes" id="UP001448207"/>
    </source>
</evidence>
<dbReference type="SMART" id="SM01132">
    <property type="entry name" value="DIL"/>
    <property type="match status" value="1"/>
</dbReference>
<evidence type="ECO:0000256" key="1">
    <source>
        <dbReference type="PROSITE-ProRule" id="PRU00023"/>
    </source>
</evidence>
<feature type="domain" description="Dilute" evidence="3">
    <location>
        <begin position="437"/>
        <end position="721"/>
    </location>
</feature>
<dbReference type="CDD" id="cd15473">
    <property type="entry name" value="Myo5p-like_CBD_DIL_ANK"/>
    <property type="match status" value="1"/>
</dbReference>
<evidence type="ECO:0000256" key="2">
    <source>
        <dbReference type="SAM" id="MobiDB-lite"/>
    </source>
</evidence>
<name>A0ABR3AZW3_PHYBL</name>
<dbReference type="InterPro" id="IPR037986">
    <property type="entry name" value="Myo5p-like_CBD_DIL"/>
</dbReference>
<dbReference type="InterPro" id="IPR002110">
    <property type="entry name" value="Ankyrin_rpt"/>
</dbReference>
<dbReference type="SMART" id="SM00248">
    <property type="entry name" value="ANK"/>
    <property type="match status" value="3"/>
</dbReference>
<organism evidence="4 5">
    <name type="scientific">Phycomyces blakesleeanus</name>
    <dbReference type="NCBI Taxonomy" id="4837"/>
    <lineage>
        <taxon>Eukaryota</taxon>
        <taxon>Fungi</taxon>
        <taxon>Fungi incertae sedis</taxon>
        <taxon>Mucoromycota</taxon>
        <taxon>Mucoromycotina</taxon>
        <taxon>Mucoromycetes</taxon>
        <taxon>Mucorales</taxon>
        <taxon>Phycomycetaceae</taxon>
        <taxon>Phycomyces</taxon>
    </lineage>
</organism>
<dbReference type="InterPro" id="IPR052072">
    <property type="entry name" value="Vascular_dev_regulator"/>
</dbReference>
<feature type="compositionally biased region" description="Acidic residues" evidence="2">
    <location>
        <begin position="811"/>
        <end position="823"/>
    </location>
</feature>
<dbReference type="Pfam" id="PF00023">
    <property type="entry name" value="Ank"/>
    <property type="match status" value="1"/>
</dbReference>
<keyword evidence="5" id="KW-1185">Reference proteome</keyword>
<feature type="region of interest" description="Disordered" evidence="2">
    <location>
        <begin position="727"/>
        <end position="765"/>
    </location>
</feature>
<dbReference type="InterPro" id="IPR002710">
    <property type="entry name" value="Dilute_dom"/>
</dbReference>
<evidence type="ECO:0000259" key="3">
    <source>
        <dbReference type="PROSITE" id="PS51126"/>
    </source>
</evidence>
<keyword evidence="1" id="KW-0040">ANK repeat</keyword>
<feature type="repeat" description="ANK" evidence="1">
    <location>
        <begin position="162"/>
        <end position="194"/>
    </location>
</feature>
<evidence type="ECO:0000313" key="4">
    <source>
        <dbReference type="EMBL" id="KAL0086429.1"/>
    </source>
</evidence>
<dbReference type="PANTHER" id="PTHR16027">
    <property type="entry name" value="DILUTE DOMAIN-CONTAINING PROTEIN YPR089W"/>
    <property type="match status" value="1"/>
</dbReference>
<dbReference type="Pfam" id="PF12796">
    <property type="entry name" value="Ank_2"/>
    <property type="match status" value="1"/>
</dbReference>
<proteinExistence type="predicted"/>
<feature type="repeat" description="ANK" evidence="1">
    <location>
        <begin position="207"/>
        <end position="239"/>
    </location>
</feature>
<comment type="caution">
    <text evidence="4">The sequence shown here is derived from an EMBL/GenBank/DDBJ whole genome shotgun (WGS) entry which is preliminary data.</text>
</comment>
<feature type="region of interest" description="Disordered" evidence="2">
    <location>
        <begin position="335"/>
        <end position="362"/>
    </location>
</feature>
<accession>A0ABR3AZW3</accession>
<dbReference type="SUPFAM" id="SSF48403">
    <property type="entry name" value="Ankyrin repeat"/>
    <property type="match status" value="1"/>
</dbReference>
<dbReference type="PROSITE" id="PS51126">
    <property type="entry name" value="DILUTE"/>
    <property type="match status" value="1"/>
</dbReference>
<dbReference type="PANTHER" id="PTHR16027:SF6">
    <property type="entry name" value="DILUTE DOMAIN-CONTAINING PROTEIN"/>
    <property type="match status" value="1"/>
</dbReference>
<dbReference type="InterPro" id="IPR036770">
    <property type="entry name" value="Ankyrin_rpt-contain_sf"/>
</dbReference>
<dbReference type="Pfam" id="PF01843">
    <property type="entry name" value="DIL"/>
    <property type="match status" value="1"/>
</dbReference>
<dbReference type="EMBL" id="JBCLYO010000008">
    <property type="protein sequence ID" value="KAL0086429.1"/>
    <property type="molecule type" value="Genomic_DNA"/>
</dbReference>
<feature type="region of interest" description="Disordered" evidence="2">
    <location>
        <begin position="778"/>
        <end position="831"/>
    </location>
</feature>
<sequence>MMGSTSIALPLDTDPALDLMHQKPKSPISDSANILSIIKEQANEDEDPEKNRVAYENMSCDEMAKRMADSYRQLSEMLGTTIATPSTVSEKSDTRDYDFPELTDEETEEGILSDPAEEAAKKLKMTKLFTKAASNGNADKVRKLLQDDKTKALIDIDAKDEDGTTPLIYAVCFGKAEIAQLLLAAGAKIDIQDAYHKSDTSTLCIPVGWSALMWATNNNHEGLVKILLEHGASSQTKSAKGRTVFDFLNTENQKIVEILTTNPRDSISSTSSIAGRTPGSVSSTSSNAGDCDFYYQSTVEGYDTFMEEEANRHQKLIETAMTLVGGNDVDKYKNNKGYHDFENDEDDDDDDDEDFEFNEDDDENYEDNEFHWDRCMPDQMFVFAADDLDYILDTVITNFQLPVKTKQEICVPANVAFLSARFAHYFSSDELLHQVLKGALDRMSKAVKANSRNVHVLAFWITNFTQALYYLKKDCGLVVATAEHQLRLSELVLETYLMIINDTERRLAKVIVPAMLEHEQIPGMEDVDFADDWQRFFRRTSRRSVGVPPDGGLAVQMKRNTTPDEAGHNISPQSITSLLDSILFVFDSYNVHPTIIIQALAQFFHYMSCEMFNRILTTKKLLCRSKAMQIRLNLSQLEDWIRAKQLPSSLASYLNPTIQLLQLLQCLTQLGDLPNFISTVQTFDVVNSLQIKRCLINYRYEVNEARLPEDVERYAIQVAEDSIRYKQARRQSRQSMDANRKSGIPLSRAQSVSLQRKPSRRDSVSSFVGSLMSSVGISSSISLPPTPTTTEYNIPLSAKTPADSNSKEKEKEEEEEEGEEEDTKEIKDSRFMLPFSVPTTAHMVAVHSWASEPEEARRDKELQAVPVIPEEWMDKLDKGSLD</sequence>